<evidence type="ECO:0000313" key="2">
    <source>
        <dbReference type="Proteomes" id="UP000031670"/>
    </source>
</evidence>
<accession>A0A0B8PEY8</accession>
<sequence length="116" mass="13155">MALNEINDNIQQIHLNGTLKLYALMDYLAKEEGLPSKLFVEGETPQYGVLYLLEEHITQGFDVETGEQLAPVSILVQHERAQELVPVILRHGTFLAELKEWNSSKQQAHIVIHPVI</sequence>
<name>A0A0B8PEY8_9VIBR</name>
<organism evidence="1 2">
    <name type="scientific">Vibrio ishigakensis</name>
    <dbReference type="NCBI Taxonomy" id="1481914"/>
    <lineage>
        <taxon>Bacteria</taxon>
        <taxon>Pseudomonadati</taxon>
        <taxon>Pseudomonadota</taxon>
        <taxon>Gammaproteobacteria</taxon>
        <taxon>Vibrionales</taxon>
        <taxon>Vibrionaceae</taxon>
        <taxon>Vibrio</taxon>
    </lineage>
</organism>
<dbReference type="Proteomes" id="UP000031670">
    <property type="component" value="Unassembled WGS sequence"/>
</dbReference>
<reference evidence="1 2" key="2">
    <citation type="submission" date="2015-01" db="EMBL/GenBank/DDBJ databases">
        <authorList>
            <consortium name="NBRP consortium"/>
            <person name="Sawabe T."/>
            <person name="Meirelles P."/>
            <person name="Feng G."/>
            <person name="Sayaka M."/>
            <person name="Hattori M."/>
            <person name="Ohkuma M."/>
        </authorList>
    </citation>
    <scope>NUCLEOTIDE SEQUENCE [LARGE SCALE GENOMIC DNA]</scope>
    <source>
        <strain evidence="1 2">JCM19232</strain>
    </source>
</reference>
<gene>
    <name evidence="1" type="ORF">JCM19232_5010</name>
</gene>
<comment type="caution">
    <text evidence="1">The sequence shown here is derived from an EMBL/GenBank/DDBJ whole genome shotgun (WGS) entry which is preliminary data.</text>
</comment>
<protein>
    <submittedName>
        <fullName evidence="1">Uncharacterized protein</fullName>
    </submittedName>
</protein>
<evidence type="ECO:0000313" key="1">
    <source>
        <dbReference type="EMBL" id="GAM65510.1"/>
    </source>
</evidence>
<proteinExistence type="predicted"/>
<dbReference type="EMBL" id="BBSA01000020">
    <property type="protein sequence ID" value="GAM65510.1"/>
    <property type="molecule type" value="Genomic_DNA"/>
</dbReference>
<dbReference type="AlphaFoldDB" id="A0A0B8PEY8"/>
<reference evidence="1 2" key="1">
    <citation type="submission" date="2015-01" db="EMBL/GenBank/DDBJ databases">
        <title>Vibrio sp. C5 JCM 19232 whole genome shotgun sequence.</title>
        <authorList>
            <person name="Sawabe T."/>
            <person name="Meirelles P."/>
            <person name="Feng G."/>
            <person name="Sayaka M."/>
            <person name="Hattori M."/>
            <person name="Ohkuma M."/>
        </authorList>
    </citation>
    <scope>NUCLEOTIDE SEQUENCE [LARGE SCALE GENOMIC DNA]</scope>
    <source>
        <strain evidence="1 2">JCM19232</strain>
    </source>
</reference>